<dbReference type="EMBL" id="LCLJ01000030">
    <property type="protein sequence ID" value="KKU14253.1"/>
    <property type="molecule type" value="Genomic_DNA"/>
</dbReference>
<evidence type="ECO:0000313" key="3">
    <source>
        <dbReference type="Proteomes" id="UP000034727"/>
    </source>
</evidence>
<evidence type="ECO:0000313" key="2">
    <source>
        <dbReference type="EMBL" id="KKU14253.1"/>
    </source>
</evidence>
<protein>
    <recommendedName>
        <fullName evidence="1">Homing endonuclease LAGLIDADG domain-containing protein</fullName>
    </recommendedName>
</protein>
<accession>A0A0G1Q956</accession>
<gene>
    <name evidence="2" type="ORF">UX22_C0030G0001</name>
</gene>
<feature type="domain" description="Homing endonuclease LAGLIDADG" evidence="1">
    <location>
        <begin position="193"/>
        <end position="272"/>
    </location>
</feature>
<dbReference type="InterPro" id="IPR004860">
    <property type="entry name" value="LAGLIDADG_dom"/>
</dbReference>
<comment type="caution">
    <text evidence="2">The sequence shown here is derived from an EMBL/GenBank/DDBJ whole genome shotgun (WGS) entry which is preliminary data.</text>
</comment>
<dbReference type="Pfam" id="PF14528">
    <property type="entry name" value="LAGLIDADG_3"/>
    <property type="match status" value="1"/>
</dbReference>
<dbReference type="Gene3D" id="3.10.28.10">
    <property type="entry name" value="Homing endonucleases"/>
    <property type="match status" value="1"/>
</dbReference>
<proteinExistence type="predicted"/>
<sequence length="295" mass="34146">MHIQNEFLDQLQLDGFTKRDIRFFVDRKDFRDAVSKTSINKFCKENSVNQGSMYQMFYGKRPVPLDILEKLGLDFNAPCMITGSNLSVNIPIDLTKDLSYLVGALRNGTVVREINGEYLCAFYNKNKEFVEILQKLVKNVFAIEPKVEQFQTVFGIRVRSLTLYLFFNKVFEVPQHQYYWKTPKIIENASLEIQKAYISGFWDAEGVCPRIEKLDKIKKKNLCVGFVQKNKESLEFIKAILEKSGIKCGNVFWSTNKHVLKVSSSSIQAFSKFICPKHPIKSKRLEEVSKIFSMD</sequence>
<reference evidence="2 3" key="1">
    <citation type="journal article" date="2015" name="Nature">
        <title>rRNA introns, odd ribosomes, and small enigmatic genomes across a large radiation of phyla.</title>
        <authorList>
            <person name="Brown C.T."/>
            <person name="Hug L.A."/>
            <person name="Thomas B.C."/>
            <person name="Sharon I."/>
            <person name="Castelle C.J."/>
            <person name="Singh A."/>
            <person name="Wilkins M.J."/>
            <person name="Williams K.H."/>
            <person name="Banfield J.F."/>
        </authorList>
    </citation>
    <scope>NUCLEOTIDE SEQUENCE [LARGE SCALE GENOMIC DNA]</scope>
</reference>
<dbReference type="AlphaFoldDB" id="A0A0G1Q956"/>
<dbReference type="Proteomes" id="UP000034727">
    <property type="component" value="Unassembled WGS sequence"/>
</dbReference>
<evidence type="ECO:0000259" key="1">
    <source>
        <dbReference type="Pfam" id="PF14528"/>
    </source>
</evidence>
<name>A0A0G1Q956_9BACT</name>
<dbReference type="InterPro" id="IPR027434">
    <property type="entry name" value="Homing_endonucl"/>
</dbReference>
<organism evidence="2 3">
    <name type="scientific">Candidatus Jorgensenbacteria bacterium GW2011_GWA2_45_9</name>
    <dbReference type="NCBI Taxonomy" id="1618663"/>
    <lineage>
        <taxon>Bacteria</taxon>
        <taxon>Candidatus Joergenseniibacteriota</taxon>
    </lineage>
</organism>
<dbReference type="SUPFAM" id="SSF55608">
    <property type="entry name" value="Homing endonucleases"/>
    <property type="match status" value="1"/>
</dbReference>